<evidence type="ECO:0000313" key="4">
    <source>
        <dbReference type="Proteomes" id="UP000001072"/>
    </source>
</evidence>
<feature type="compositionally biased region" description="Basic and acidic residues" evidence="1">
    <location>
        <begin position="157"/>
        <end position="178"/>
    </location>
</feature>
<dbReference type="Proteomes" id="UP000001072">
    <property type="component" value="Unassembled WGS sequence"/>
</dbReference>
<proteinExistence type="predicted"/>
<organism evidence="4">
    <name type="scientific">Melampsora larici-populina (strain 98AG31 / pathotype 3-4-7)</name>
    <name type="common">Poplar leaf rust fungus</name>
    <dbReference type="NCBI Taxonomy" id="747676"/>
    <lineage>
        <taxon>Eukaryota</taxon>
        <taxon>Fungi</taxon>
        <taxon>Dikarya</taxon>
        <taxon>Basidiomycota</taxon>
        <taxon>Pucciniomycotina</taxon>
        <taxon>Pucciniomycetes</taxon>
        <taxon>Pucciniales</taxon>
        <taxon>Melampsoraceae</taxon>
        <taxon>Melampsora</taxon>
    </lineage>
</organism>
<sequence length="246" mass="25549">MRFFITVNFVLLGVCLALSQGQEALKSRGEVQVPSSLIARADAAPLNGAATSTDGQAKLNGDSHHPPQLTTVKDPKLCAIIVKRMKEFETMTKNGGLPSLKTGPAPPSGSSSSPKPLASGVTRRSKLAQRTDIGSINRRDSSGNKDAPASSTTDPNACKEMETMLKAAKEKMQADMKKGMPAPQPDGAKKDSTPKTSSTDATPKTSPTDAKPSKSPTGAKPKSGSTETKTNPTDATPKTGSTDADS</sequence>
<keyword evidence="4" id="KW-1185">Reference proteome</keyword>
<gene>
    <name evidence="3" type="ORF">MELLADRAFT_111618</name>
</gene>
<dbReference type="STRING" id="747676.F4S3S8"/>
<dbReference type="VEuPathDB" id="FungiDB:MELLADRAFT_111618"/>
<feature type="region of interest" description="Disordered" evidence="1">
    <location>
        <begin position="48"/>
        <end position="71"/>
    </location>
</feature>
<reference evidence="4" key="1">
    <citation type="journal article" date="2011" name="Proc. Natl. Acad. Sci. U.S.A.">
        <title>Obligate biotrophy features unraveled by the genomic analysis of rust fungi.</title>
        <authorList>
            <person name="Duplessis S."/>
            <person name="Cuomo C.A."/>
            <person name="Lin Y.-C."/>
            <person name="Aerts A."/>
            <person name="Tisserant E."/>
            <person name="Veneault-Fourrey C."/>
            <person name="Joly D.L."/>
            <person name="Hacquard S."/>
            <person name="Amselem J."/>
            <person name="Cantarel B.L."/>
            <person name="Chiu R."/>
            <person name="Coutinho P.M."/>
            <person name="Feau N."/>
            <person name="Field M."/>
            <person name="Frey P."/>
            <person name="Gelhaye E."/>
            <person name="Goldberg J."/>
            <person name="Grabherr M.G."/>
            <person name="Kodira C.D."/>
            <person name="Kohler A."/>
            <person name="Kuees U."/>
            <person name="Lindquist E.A."/>
            <person name="Lucas S.M."/>
            <person name="Mago R."/>
            <person name="Mauceli E."/>
            <person name="Morin E."/>
            <person name="Murat C."/>
            <person name="Pangilinan J.L."/>
            <person name="Park R."/>
            <person name="Pearson M."/>
            <person name="Quesneville H."/>
            <person name="Rouhier N."/>
            <person name="Sakthikumar S."/>
            <person name="Salamov A.A."/>
            <person name="Schmutz J."/>
            <person name="Selles B."/>
            <person name="Shapiro H."/>
            <person name="Tanguay P."/>
            <person name="Tuskan G.A."/>
            <person name="Henrissat B."/>
            <person name="Van de Peer Y."/>
            <person name="Rouze P."/>
            <person name="Ellis J.G."/>
            <person name="Dodds P.N."/>
            <person name="Schein J.E."/>
            <person name="Zhong S."/>
            <person name="Hamelin R.C."/>
            <person name="Grigoriev I.V."/>
            <person name="Szabo L.J."/>
            <person name="Martin F."/>
        </authorList>
    </citation>
    <scope>NUCLEOTIDE SEQUENCE [LARGE SCALE GENOMIC DNA]</scope>
    <source>
        <strain evidence="4">98AG31 / pathotype 3-4-7</strain>
    </source>
</reference>
<keyword evidence="2" id="KW-0732">Signal</keyword>
<dbReference type="KEGG" id="mlr:MELLADRAFT_111618"/>
<dbReference type="EMBL" id="GL883144">
    <property type="protein sequence ID" value="EGG00744.1"/>
    <property type="molecule type" value="Genomic_DNA"/>
</dbReference>
<dbReference type="OrthoDB" id="10433865at2759"/>
<dbReference type="GeneID" id="18924441"/>
<feature type="signal peptide" evidence="2">
    <location>
        <begin position="1"/>
        <end position="21"/>
    </location>
</feature>
<feature type="chain" id="PRO_5003318239" evidence="2">
    <location>
        <begin position="22"/>
        <end position="246"/>
    </location>
</feature>
<dbReference type="eggNOG" id="ENOG502QUR8">
    <property type="taxonomic scope" value="Eukaryota"/>
</dbReference>
<evidence type="ECO:0000313" key="3">
    <source>
        <dbReference type="EMBL" id="EGG00744.1"/>
    </source>
</evidence>
<evidence type="ECO:0000256" key="1">
    <source>
        <dbReference type="SAM" id="MobiDB-lite"/>
    </source>
</evidence>
<feature type="compositionally biased region" description="Low complexity" evidence="1">
    <location>
        <begin position="108"/>
        <end position="120"/>
    </location>
</feature>
<evidence type="ECO:0000256" key="2">
    <source>
        <dbReference type="SAM" id="SignalP"/>
    </source>
</evidence>
<protein>
    <submittedName>
        <fullName evidence="3">Secreted protein</fullName>
    </submittedName>
</protein>
<feature type="compositionally biased region" description="Polar residues" evidence="1">
    <location>
        <begin position="223"/>
        <end position="246"/>
    </location>
</feature>
<dbReference type="RefSeq" id="XP_007416015.1">
    <property type="nucleotide sequence ID" value="XM_007415953.1"/>
</dbReference>
<dbReference type="InParanoid" id="F4S3S8"/>
<feature type="region of interest" description="Disordered" evidence="1">
    <location>
        <begin position="92"/>
        <end position="246"/>
    </location>
</feature>
<accession>F4S3S8</accession>
<feature type="compositionally biased region" description="Polar residues" evidence="1">
    <location>
        <begin position="194"/>
        <end position="208"/>
    </location>
</feature>
<dbReference type="HOGENOM" id="CLU_1129268_0_0_1"/>
<dbReference type="AlphaFoldDB" id="F4S3S8"/>
<name>F4S3S8_MELLP</name>